<sequence length="167" mass="16919">MSTAVSGTRGVLAVAVTASVLLAVGIAGWVTAGSGASASQGLFIDEPGARGIRMLVFVGATLVMVVAGWLVVRAAADRRRALRHVTLVVDDQVLADATTDAVAARCGLERDLVSVTAGRRALTVRVGPVGEGVVDRDRVAGAAALVLDAAGVHREIQVEVVRSGVSA</sequence>
<dbReference type="RefSeq" id="WP_184282575.1">
    <property type="nucleotide sequence ID" value="NZ_BAAAPG010000001.1"/>
</dbReference>
<keyword evidence="1" id="KW-1133">Transmembrane helix</keyword>
<dbReference type="Proteomes" id="UP000517712">
    <property type="component" value="Unassembled WGS sequence"/>
</dbReference>
<feature type="transmembrane region" description="Helical" evidence="1">
    <location>
        <begin position="52"/>
        <end position="72"/>
    </location>
</feature>
<dbReference type="EMBL" id="JACHMU010000001">
    <property type="protein sequence ID" value="MBB5742924.1"/>
    <property type="molecule type" value="Genomic_DNA"/>
</dbReference>
<evidence type="ECO:0000313" key="2">
    <source>
        <dbReference type="EMBL" id="MBB5742924.1"/>
    </source>
</evidence>
<reference evidence="2 3" key="1">
    <citation type="submission" date="2020-08" db="EMBL/GenBank/DDBJ databases">
        <title>Sequencing the genomes of 1000 actinobacteria strains.</title>
        <authorList>
            <person name="Klenk H.-P."/>
        </authorList>
    </citation>
    <scope>NUCLEOTIDE SEQUENCE [LARGE SCALE GENOMIC DNA]</scope>
    <source>
        <strain evidence="2 3">DSM 24823</strain>
    </source>
</reference>
<proteinExistence type="predicted"/>
<evidence type="ECO:0000256" key="1">
    <source>
        <dbReference type="SAM" id="Phobius"/>
    </source>
</evidence>
<keyword evidence="3" id="KW-1185">Reference proteome</keyword>
<evidence type="ECO:0000313" key="3">
    <source>
        <dbReference type="Proteomes" id="UP000517712"/>
    </source>
</evidence>
<organism evidence="2 3">
    <name type="scientific">Microbacterium ginsengiterrae</name>
    <dbReference type="NCBI Taxonomy" id="546115"/>
    <lineage>
        <taxon>Bacteria</taxon>
        <taxon>Bacillati</taxon>
        <taxon>Actinomycetota</taxon>
        <taxon>Actinomycetes</taxon>
        <taxon>Micrococcales</taxon>
        <taxon>Microbacteriaceae</taxon>
        <taxon>Microbacterium</taxon>
    </lineage>
</organism>
<keyword evidence="1" id="KW-0812">Transmembrane</keyword>
<protein>
    <submittedName>
        <fullName evidence="2">Uncharacterized protein</fullName>
    </submittedName>
</protein>
<name>A0A7W9CC79_9MICO</name>
<comment type="caution">
    <text evidence="2">The sequence shown here is derived from an EMBL/GenBank/DDBJ whole genome shotgun (WGS) entry which is preliminary data.</text>
</comment>
<accession>A0A7W9CC79</accession>
<keyword evidence="1" id="KW-0472">Membrane</keyword>
<gene>
    <name evidence="2" type="ORF">HD600_001421</name>
</gene>
<feature type="transmembrane region" description="Helical" evidence="1">
    <location>
        <begin position="12"/>
        <end position="32"/>
    </location>
</feature>
<dbReference type="AlphaFoldDB" id="A0A7W9CC79"/>